<evidence type="ECO:0008006" key="5">
    <source>
        <dbReference type="Google" id="ProtNLM"/>
    </source>
</evidence>
<name>A0A7Y8F9Z9_9PSED</name>
<sequence length="173" mass="19583">MLKDNFNAFRAPGTSHVTQQSLQDMADRRLTGNEDRDQNILLARELLRRPEVLQAFDRSGGTGNLDGRITRKDLDAVLSSDNPLKYQSDKQIAEQMLKDFNALKGGFWKSSININDLHRMAALPLTGNPRQDSLIQLAREVTQRSSLLTQMDNFASQDNDGKIVKDALRWLSR</sequence>
<dbReference type="Proteomes" id="UP000537188">
    <property type="component" value="Unassembled WGS sequence"/>
</dbReference>
<evidence type="ECO:0000313" key="3">
    <source>
        <dbReference type="Proteomes" id="UP000531950"/>
    </source>
</evidence>
<gene>
    <name evidence="1" type="ORF">HX822_02640</name>
    <name evidence="2" type="ORF">HX828_06640</name>
</gene>
<reference evidence="3 4" key="1">
    <citation type="submission" date="2020-04" db="EMBL/GenBank/DDBJ databases">
        <title>Molecular characterization of pseudomonads from Agaricus bisporus reveal novel blotch 2 pathogens in Western Europe.</title>
        <authorList>
            <person name="Taparia T."/>
            <person name="Krijger M."/>
            <person name="Haynes E."/>
            <person name="Elpinstone J.G."/>
            <person name="Noble R."/>
            <person name="Van Der Wolf J."/>
        </authorList>
    </citation>
    <scope>NUCLEOTIDE SEQUENCE [LARGE SCALE GENOMIC DNA]</scope>
    <source>
        <strain evidence="2 4">IPO3781</strain>
        <strain evidence="1 3">IPO3782</strain>
    </source>
</reference>
<dbReference type="AlphaFoldDB" id="A0A7Y8F9Z9"/>
<proteinExistence type="predicted"/>
<evidence type="ECO:0000313" key="2">
    <source>
        <dbReference type="EMBL" id="NWE75225.1"/>
    </source>
</evidence>
<dbReference type="EMBL" id="JACARF010000005">
    <property type="protein sequence ID" value="NWE75225.1"/>
    <property type="molecule type" value="Genomic_DNA"/>
</dbReference>
<evidence type="ECO:0000313" key="4">
    <source>
        <dbReference type="Proteomes" id="UP000537188"/>
    </source>
</evidence>
<dbReference type="Proteomes" id="UP000531950">
    <property type="component" value="Unassembled WGS sequence"/>
</dbReference>
<organism evidence="2 4">
    <name type="scientific">Pseudomonas yamanorum</name>
    <dbReference type="NCBI Taxonomy" id="515393"/>
    <lineage>
        <taxon>Bacteria</taxon>
        <taxon>Pseudomonadati</taxon>
        <taxon>Pseudomonadota</taxon>
        <taxon>Gammaproteobacteria</taxon>
        <taxon>Pseudomonadales</taxon>
        <taxon>Pseudomonadaceae</taxon>
        <taxon>Pseudomonas</taxon>
    </lineage>
</organism>
<evidence type="ECO:0000313" key="1">
    <source>
        <dbReference type="EMBL" id="NWE11821.1"/>
    </source>
</evidence>
<accession>A0A7Y8F9Z9</accession>
<dbReference type="EMBL" id="JACARG010000003">
    <property type="protein sequence ID" value="NWE11821.1"/>
    <property type="molecule type" value="Genomic_DNA"/>
</dbReference>
<comment type="caution">
    <text evidence="2">The sequence shown here is derived from an EMBL/GenBank/DDBJ whole genome shotgun (WGS) entry which is preliminary data.</text>
</comment>
<protein>
    <recommendedName>
        <fullName evidence="5">Type III secretion effector protein</fullName>
    </recommendedName>
</protein>